<dbReference type="Pfam" id="PF13439">
    <property type="entry name" value="Glyco_transf_4"/>
    <property type="match status" value="1"/>
</dbReference>
<dbReference type="AlphaFoldDB" id="A0A7U6GKZ6"/>
<dbReference type="GO" id="GO:0016757">
    <property type="term" value="F:glycosyltransferase activity"/>
    <property type="evidence" value="ECO:0007669"/>
    <property type="project" value="InterPro"/>
</dbReference>
<dbReference type="InterPro" id="IPR050194">
    <property type="entry name" value="Glycosyltransferase_grp1"/>
</dbReference>
<evidence type="ECO:0000313" key="3">
    <source>
        <dbReference type="EMBL" id="BAO45434.1"/>
    </source>
</evidence>
<evidence type="ECO:0000313" key="4">
    <source>
        <dbReference type="Proteomes" id="UP000031631"/>
    </source>
</evidence>
<accession>A0A7U6GKZ6</accession>
<dbReference type="PANTHER" id="PTHR45947">
    <property type="entry name" value="SULFOQUINOVOSYL TRANSFERASE SQD2"/>
    <property type="match status" value="1"/>
</dbReference>
<dbReference type="KEGG" id="tbn:TBH_C2526"/>
<gene>
    <name evidence="3" type="ORF">TBH_C2526</name>
</gene>
<feature type="domain" description="Glycosyltransferase subfamily 4-like N-terminal" evidence="2">
    <location>
        <begin position="75"/>
        <end position="195"/>
    </location>
</feature>
<dbReference type="InterPro" id="IPR028098">
    <property type="entry name" value="Glyco_trans_4-like_N"/>
</dbReference>
<proteinExistence type="predicted"/>
<sequence length="389" mass="43835">MRSRLLIITNLYPTPWENLRGTFNFQQFNHLAAHLDIRIIVPVSWKDRFKHRNSPAKKLLEHPLQGKVVYPLYWYTPGFFRGTYGWSMWASLQLQCRKLIADFNPDYLLSSWAYPEGVAGTRIAQSLGIPAFVKVHGSDVNITAQHPHVAPQIHDWGQKVAGVASVSHDLKKKLKKLGVPESRIHVIYNGIDHQRFHPMADDMARKSLHLDNAPFLLYVGDLKARKGCMDLLLAFLKLEKKYPRLKLYIAGTGVMQIPLQQHIEQAGVANKVQLLGKVQHADLNQWYNAASLTCLPSYNEGVPNVLLESMACGTPVVATGIGGIPEVVNSDCGLLTEPGDIEALAQKLDNALEKNWNQERIHQHASGFSWEENTRKMLDMFRGNGDPLK</sequence>
<feature type="domain" description="Glycosyl transferase family 1" evidence="1">
    <location>
        <begin position="204"/>
        <end position="364"/>
    </location>
</feature>
<dbReference type="SUPFAM" id="SSF53756">
    <property type="entry name" value="UDP-Glycosyltransferase/glycogen phosphorylase"/>
    <property type="match status" value="1"/>
</dbReference>
<name>A0A7U6GKZ6_9GAMM</name>
<dbReference type="Gene3D" id="3.40.50.2000">
    <property type="entry name" value="Glycogen Phosphorylase B"/>
    <property type="match status" value="2"/>
</dbReference>
<dbReference type="PANTHER" id="PTHR45947:SF3">
    <property type="entry name" value="SULFOQUINOVOSYL TRANSFERASE SQD2"/>
    <property type="match status" value="1"/>
</dbReference>
<dbReference type="EMBL" id="AP012273">
    <property type="protein sequence ID" value="BAO45434.1"/>
    <property type="molecule type" value="Genomic_DNA"/>
</dbReference>
<dbReference type="Pfam" id="PF00534">
    <property type="entry name" value="Glycos_transf_1"/>
    <property type="match status" value="1"/>
</dbReference>
<dbReference type="OrthoDB" id="258796at2"/>
<dbReference type="InterPro" id="IPR001296">
    <property type="entry name" value="Glyco_trans_1"/>
</dbReference>
<protein>
    <submittedName>
        <fullName evidence="3">Glycosyl transferase family 1</fullName>
    </submittedName>
</protein>
<evidence type="ECO:0000259" key="2">
    <source>
        <dbReference type="Pfam" id="PF13439"/>
    </source>
</evidence>
<reference evidence="3 4" key="1">
    <citation type="journal article" date="2014" name="PLoS ONE">
        <title>Physiological and genomic features of a novel sulfur-oxidizing gammaproteobacterium belonging to a previously uncultivated symbiotic lineage isolated from a hydrothermal vent.</title>
        <authorList>
            <person name="Nunoura T."/>
            <person name="Takaki Y."/>
            <person name="Kazama H."/>
            <person name="Kakuta J."/>
            <person name="Shimamura S."/>
            <person name="Makita H."/>
            <person name="Hirai M."/>
            <person name="Miyazaki M."/>
            <person name="Takai K."/>
        </authorList>
    </citation>
    <scope>NUCLEOTIDE SEQUENCE [LARGE SCALE GENOMIC DNA]</scope>
    <source>
        <strain evidence="3 4">Hiromi1</strain>
    </source>
</reference>
<evidence type="ECO:0000259" key="1">
    <source>
        <dbReference type="Pfam" id="PF00534"/>
    </source>
</evidence>
<keyword evidence="3" id="KW-0808">Transferase</keyword>
<dbReference type="RefSeq" id="WP_041069064.1">
    <property type="nucleotide sequence ID" value="NZ_AP012273.1"/>
</dbReference>
<organism evidence="3 4">
    <name type="scientific">Thiolapillus brandeum</name>
    <dbReference type="NCBI Taxonomy" id="1076588"/>
    <lineage>
        <taxon>Bacteria</taxon>
        <taxon>Pseudomonadati</taxon>
        <taxon>Pseudomonadota</taxon>
        <taxon>Gammaproteobacteria</taxon>
        <taxon>Chromatiales</taxon>
        <taxon>Sedimenticolaceae</taxon>
        <taxon>Thiolapillus</taxon>
    </lineage>
</organism>
<dbReference type="Proteomes" id="UP000031631">
    <property type="component" value="Chromosome"/>
</dbReference>
<keyword evidence="4" id="KW-1185">Reference proteome</keyword>